<evidence type="ECO:0000313" key="5">
    <source>
        <dbReference type="EMBL" id="KCZ99077.1"/>
    </source>
</evidence>
<evidence type="ECO:0000313" key="6">
    <source>
        <dbReference type="Proteomes" id="UP000027100"/>
    </source>
</evidence>
<dbReference type="InterPro" id="IPR003439">
    <property type="entry name" value="ABC_transporter-like_ATP-bd"/>
</dbReference>
<evidence type="ECO:0000256" key="1">
    <source>
        <dbReference type="ARBA" id="ARBA00022448"/>
    </source>
</evidence>
<dbReference type="PATRIC" id="fig|1280954.3.peg.1547"/>
<dbReference type="CDD" id="cd03230">
    <property type="entry name" value="ABC_DR_subfamily_A"/>
    <property type="match status" value="1"/>
</dbReference>
<dbReference type="OrthoDB" id="9778547at2"/>
<evidence type="ECO:0000256" key="3">
    <source>
        <dbReference type="ARBA" id="ARBA00022840"/>
    </source>
</evidence>
<dbReference type="eggNOG" id="COG1131">
    <property type="taxonomic scope" value="Bacteria"/>
</dbReference>
<dbReference type="GO" id="GO:0016887">
    <property type="term" value="F:ATP hydrolysis activity"/>
    <property type="evidence" value="ECO:0007669"/>
    <property type="project" value="InterPro"/>
</dbReference>
<dbReference type="PANTHER" id="PTHR42939:SF1">
    <property type="entry name" value="ABC TRANSPORTER ATP-BINDING PROTEIN ALBC-RELATED"/>
    <property type="match status" value="1"/>
</dbReference>
<organism evidence="5 6">
    <name type="scientific">Hyphomonas polymorpha PS728</name>
    <dbReference type="NCBI Taxonomy" id="1280954"/>
    <lineage>
        <taxon>Bacteria</taxon>
        <taxon>Pseudomonadati</taxon>
        <taxon>Pseudomonadota</taxon>
        <taxon>Alphaproteobacteria</taxon>
        <taxon>Hyphomonadales</taxon>
        <taxon>Hyphomonadaceae</taxon>
        <taxon>Hyphomonas</taxon>
    </lineage>
</organism>
<dbReference type="PANTHER" id="PTHR42939">
    <property type="entry name" value="ABC TRANSPORTER ATP-BINDING PROTEIN ALBC-RELATED"/>
    <property type="match status" value="1"/>
</dbReference>
<dbReference type="PROSITE" id="PS00211">
    <property type="entry name" value="ABC_TRANSPORTER_1"/>
    <property type="match status" value="1"/>
</dbReference>
<comment type="caution">
    <text evidence="5">The sequence shown here is derived from an EMBL/GenBank/DDBJ whole genome shotgun (WGS) entry which is preliminary data.</text>
</comment>
<dbReference type="SMART" id="SM00382">
    <property type="entry name" value="AAA"/>
    <property type="match status" value="1"/>
</dbReference>
<dbReference type="EMBL" id="ARYM01000007">
    <property type="protein sequence ID" value="KCZ99077.1"/>
    <property type="molecule type" value="Genomic_DNA"/>
</dbReference>
<evidence type="ECO:0000259" key="4">
    <source>
        <dbReference type="PROSITE" id="PS50893"/>
    </source>
</evidence>
<dbReference type="GO" id="GO:0005524">
    <property type="term" value="F:ATP binding"/>
    <property type="evidence" value="ECO:0007669"/>
    <property type="project" value="UniProtKB-KW"/>
</dbReference>
<keyword evidence="1" id="KW-0813">Transport</keyword>
<dbReference type="RefSeq" id="WP_035596524.1">
    <property type="nucleotide sequence ID" value="NZ_ARYM01000007.1"/>
</dbReference>
<keyword evidence="3 5" id="KW-0067">ATP-binding</keyword>
<dbReference type="Pfam" id="PF00005">
    <property type="entry name" value="ABC_tran"/>
    <property type="match status" value="1"/>
</dbReference>
<protein>
    <submittedName>
        <fullName evidence="5">ABC transporter ATP-binding protein</fullName>
    </submittedName>
</protein>
<dbReference type="InterPro" id="IPR017871">
    <property type="entry name" value="ABC_transporter-like_CS"/>
</dbReference>
<dbReference type="InterPro" id="IPR003593">
    <property type="entry name" value="AAA+_ATPase"/>
</dbReference>
<dbReference type="PROSITE" id="PS50893">
    <property type="entry name" value="ABC_TRANSPORTER_2"/>
    <property type="match status" value="1"/>
</dbReference>
<dbReference type="Proteomes" id="UP000027100">
    <property type="component" value="Unassembled WGS sequence"/>
</dbReference>
<evidence type="ECO:0000256" key="2">
    <source>
        <dbReference type="ARBA" id="ARBA00022741"/>
    </source>
</evidence>
<name>A0A062VFD5_9PROT</name>
<keyword evidence="6" id="KW-1185">Reference proteome</keyword>
<dbReference type="InterPro" id="IPR027417">
    <property type="entry name" value="P-loop_NTPase"/>
</dbReference>
<dbReference type="InterPro" id="IPR051782">
    <property type="entry name" value="ABC_Transporter_VariousFunc"/>
</dbReference>
<sequence>MTLVLEAEKLCVERSGKRVLQDITFDVRAGEAFALLGGNGAGKSTTLLTLLGFLAPAAGTVRVNGRAVQDDVAAARAAIAYLPEAAALYGHLSARENLRYFLSLAGAPSSAEAIETALDSVSLETAARANRLSEYSKGMRQKVAIALALLREAPILLLDEPTSGLDPVAIDEFHALVRRLAGAGKSVLMVTHDVYGACQVAHRIALLRKGELVGRFTAPENGRIDTEVVHAAFVGRQAA</sequence>
<keyword evidence="2" id="KW-0547">Nucleotide-binding</keyword>
<accession>A0A062VFD5</accession>
<reference evidence="5 6" key="1">
    <citation type="journal article" date="2014" name="Antonie Van Leeuwenhoek">
        <title>Hyphomonas beringensis sp. nov. and Hyphomonas chukchiensis sp. nov., isolated from surface seawater of the Bering Sea and Chukchi Sea.</title>
        <authorList>
            <person name="Li C."/>
            <person name="Lai Q."/>
            <person name="Li G."/>
            <person name="Dong C."/>
            <person name="Wang J."/>
            <person name="Liao Y."/>
            <person name="Shao Z."/>
        </authorList>
    </citation>
    <scope>NUCLEOTIDE SEQUENCE [LARGE SCALE GENOMIC DNA]</scope>
    <source>
        <strain evidence="5 6">PS728</strain>
    </source>
</reference>
<dbReference type="STRING" id="1280954.HPO_07617"/>
<dbReference type="AlphaFoldDB" id="A0A062VFD5"/>
<dbReference type="SUPFAM" id="SSF52540">
    <property type="entry name" value="P-loop containing nucleoside triphosphate hydrolases"/>
    <property type="match status" value="1"/>
</dbReference>
<proteinExistence type="predicted"/>
<feature type="domain" description="ABC transporter" evidence="4">
    <location>
        <begin position="5"/>
        <end position="234"/>
    </location>
</feature>
<gene>
    <name evidence="5" type="ORF">HPO_07617</name>
</gene>
<dbReference type="Gene3D" id="3.40.50.300">
    <property type="entry name" value="P-loop containing nucleotide triphosphate hydrolases"/>
    <property type="match status" value="1"/>
</dbReference>